<dbReference type="InterPro" id="IPR001375">
    <property type="entry name" value="Peptidase_S9_cat"/>
</dbReference>
<feature type="domain" description="Peptidase S9 prolyl oligopeptidase catalytic" evidence="1">
    <location>
        <begin position="2"/>
        <end position="104"/>
    </location>
</feature>
<dbReference type="SUPFAM" id="SSF53474">
    <property type="entry name" value="alpha/beta-Hydrolases"/>
    <property type="match status" value="1"/>
</dbReference>
<gene>
    <name evidence="2" type="ORF">GWO12_07590</name>
</gene>
<protein>
    <submittedName>
        <fullName evidence="2">Prolyl oligopeptidase family serine peptidase</fullName>
    </submittedName>
</protein>
<proteinExistence type="predicted"/>
<sequence length="105" mass="12689">DWTYYNHWYTSRILGLPQDDPEAYRRSSPIYFAEGLEGALLICHGMIDQNVHFQDTVRLAERLLELGKEDWEVAIYPKEDHGFDHQWAWTDEYRRILELFETKLR</sequence>
<organism evidence="2 3">
    <name type="scientific">Candidatus Kutchimonas denitrificans</name>
    <dbReference type="NCBI Taxonomy" id="3056748"/>
    <lineage>
        <taxon>Bacteria</taxon>
        <taxon>Pseudomonadati</taxon>
        <taxon>Gemmatimonadota</taxon>
        <taxon>Gemmatimonadia</taxon>
        <taxon>Candidatus Palauibacterales</taxon>
        <taxon>Candidatus Palauibacteraceae</taxon>
        <taxon>Candidatus Kutchimonas</taxon>
    </lineage>
</organism>
<dbReference type="InterPro" id="IPR050278">
    <property type="entry name" value="Serine_Prot_S9B/DPPIV"/>
</dbReference>
<evidence type="ECO:0000313" key="2">
    <source>
        <dbReference type="EMBL" id="NIR74963.1"/>
    </source>
</evidence>
<reference evidence="2 3" key="1">
    <citation type="submission" date="2020-01" db="EMBL/GenBank/DDBJ databases">
        <title>Genomes assembled from Gulf of Kutch pelagic sediment metagenomes.</title>
        <authorList>
            <person name="Chandrashekar M."/>
            <person name="Mahajan M.S."/>
            <person name="Dave K.J."/>
            <person name="Vatsa P."/>
            <person name="Nathani N.M."/>
        </authorList>
    </citation>
    <scope>NUCLEOTIDE SEQUENCE [LARGE SCALE GENOMIC DNA]</scope>
    <source>
        <strain evidence="2">KS3-K002</strain>
    </source>
</reference>
<dbReference type="GO" id="GO:0008239">
    <property type="term" value="F:dipeptidyl-peptidase activity"/>
    <property type="evidence" value="ECO:0007669"/>
    <property type="project" value="TreeGrafter"/>
</dbReference>
<dbReference type="AlphaFoldDB" id="A0AAE4Z7D8"/>
<dbReference type="GO" id="GO:0008236">
    <property type="term" value="F:serine-type peptidase activity"/>
    <property type="evidence" value="ECO:0007669"/>
    <property type="project" value="InterPro"/>
</dbReference>
<dbReference type="EMBL" id="JAACAK010000049">
    <property type="protein sequence ID" value="NIR74963.1"/>
    <property type="molecule type" value="Genomic_DNA"/>
</dbReference>
<name>A0AAE4Z7D8_9BACT</name>
<dbReference type="InterPro" id="IPR029058">
    <property type="entry name" value="AB_hydrolase_fold"/>
</dbReference>
<dbReference type="Pfam" id="PF00326">
    <property type="entry name" value="Peptidase_S9"/>
    <property type="match status" value="1"/>
</dbReference>
<evidence type="ECO:0000313" key="3">
    <source>
        <dbReference type="Proteomes" id="UP000702544"/>
    </source>
</evidence>
<feature type="non-terminal residue" evidence="2">
    <location>
        <position position="1"/>
    </location>
</feature>
<accession>A0AAE4Z7D8</accession>
<evidence type="ECO:0000259" key="1">
    <source>
        <dbReference type="Pfam" id="PF00326"/>
    </source>
</evidence>
<dbReference type="GO" id="GO:0006508">
    <property type="term" value="P:proteolysis"/>
    <property type="evidence" value="ECO:0007669"/>
    <property type="project" value="InterPro"/>
</dbReference>
<dbReference type="PANTHER" id="PTHR11731">
    <property type="entry name" value="PROTEASE FAMILY S9B,C DIPEPTIDYL-PEPTIDASE IV-RELATED"/>
    <property type="match status" value="1"/>
</dbReference>
<dbReference type="Proteomes" id="UP000702544">
    <property type="component" value="Unassembled WGS sequence"/>
</dbReference>
<dbReference type="PANTHER" id="PTHR11731:SF193">
    <property type="entry name" value="DIPEPTIDYL PEPTIDASE 9"/>
    <property type="match status" value="1"/>
</dbReference>
<dbReference type="Gene3D" id="3.40.50.1820">
    <property type="entry name" value="alpha/beta hydrolase"/>
    <property type="match status" value="1"/>
</dbReference>
<comment type="caution">
    <text evidence="2">The sequence shown here is derived from an EMBL/GenBank/DDBJ whole genome shotgun (WGS) entry which is preliminary data.</text>
</comment>